<organism evidence="3 4">
    <name type="scientific">Extremus antarcticus</name>
    <dbReference type="NCBI Taxonomy" id="702011"/>
    <lineage>
        <taxon>Eukaryota</taxon>
        <taxon>Fungi</taxon>
        <taxon>Dikarya</taxon>
        <taxon>Ascomycota</taxon>
        <taxon>Pezizomycotina</taxon>
        <taxon>Dothideomycetes</taxon>
        <taxon>Dothideomycetidae</taxon>
        <taxon>Mycosphaerellales</taxon>
        <taxon>Extremaceae</taxon>
        <taxon>Extremus</taxon>
    </lineage>
</organism>
<feature type="domain" description="Heterokaryon incompatibility" evidence="2">
    <location>
        <begin position="266"/>
        <end position="413"/>
    </location>
</feature>
<reference evidence="3" key="1">
    <citation type="submission" date="2023-04" db="EMBL/GenBank/DDBJ databases">
        <title>Black Yeasts Isolated from many extreme environments.</title>
        <authorList>
            <person name="Coleine C."/>
            <person name="Stajich J.E."/>
            <person name="Selbmann L."/>
        </authorList>
    </citation>
    <scope>NUCLEOTIDE SEQUENCE</scope>
    <source>
        <strain evidence="3">CCFEE 5312</strain>
    </source>
</reference>
<proteinExistence type="predicted"/>
<dbReference type="PANTHER" id="PTHR33112:SF12">
    <property type="entry name" value="HETEROKARYON INCOMPATIBILITY DOMAIN-CONTAINING PROTEIN"/>
    <property type="match status" value="1"/>
</dbReference>
<accession>A0AAJ0G8A6</accession>
<dbReference type="EMBL" id="JAWDJX010000057">
    <property type="protein sequence ID" value="KAK3047760.1"/>
    <property type="molecule type" value="Genomic_DNA"/>
</dbReference>
<feature type="compositionally biased region" description="Basic and acidic residues" evidence="1">
    <location>
        <begin position="656"/>
        <end position="666"/>
    </location>
</feature>
<dbReference type="PANTHER" id="PTHR33112">
    <property type="entry name" value="DOMAIN PROTEIN, PUTATIVE-RELATED"/>
    <property type="match status" value="1"/>
</dbReference>
<name>A0AAJ0G8A6_9PEZI</name>
<evidence type="ECO:0000259" key="2">
    <source>
        <dbReference type="Pfam" id="PF06985"/>
    </source>
</evidence>
<evidence type="ECO:0000313" key="3">
    <source>
        <dbReference type="EMBL" id="KAK3047760.1"/>
    </source>
</evidence>
<comment type="caution">
    <text evidence="3">The sequence shown here is derived from an EMBL/GenBank/DDBJ whole genome shotgun (WGS) entry which is preliminary data.</text>
</comment>
<dbReference type="AlphaFoldDB" id="A0AAJ0G8A6"/>
<protein>
    <recommendedName>
        <fullName evidence="2">Heterokaryon incompatibility domain-containing protein</fullName>
    </recommendedName>
</protein>
<gene>
    <name evidence="3" type="ORF">LTR09_010875</name>
</gene>
<dbReference type="InterPro" id="IPR010730">
    <property type="entry name" value="HET"/>
</dbReference>
<evidence type="ECO:0000313" key="4">
    <source>
        <dbReference type="Proteomes" id="UP001271007"/>
    </source>
</evidence>
<evidence type="ECO:0000256" key="1">
    <source>
        <dbReference type="SAM" id="MobiDB-lite"/>
    </source>
</evidence>
<feature type="compositionally biased region" description="Basic and acidic residues" evidence="1">
    <location>
        <begin position="682"/>
        <end position="694"/>
    </location>
</feature>
<sequence length="694" mass="78549">MANPLPPDQRPYGAVFRSSEVMKVPIQFLLPYPADEHNPHDALSQDTLCTTCETGGNVKNVDPRNMGDVPTDEAPETGRSFLWSFPELERNHRCPLCRLVWKAFQPFYEQLRETGLPNAVLGHHGGGKDDEPKWIRILSMVFRMTMDNRDTMKSGQVESWASLKQGQAAADVLAKYIYEDERIPHFNIAQLVGTSPHAKVAENGRRRSRILENDKIDFAMVKNWITACETDHGRKCNGHKTEIVPAKRLIDVETSCIVEPAAVDRYMALSYVWGQAAQFMLSKDVVDDASKEGFFDALGSKITRTIRDAMDVCRKIGVRHLWVDALCIIQDDAQDKAHQIGLMDEIYGRALAVLIVAAGDGAESGIPGMGEKSRELVFYTETVSDEKLMASLASTTLSAKRSKWNTRAWTYQEYIMGTRLLVFTDTYVFFKCPTAMFRDDSVVPASGIMPATPVQSDDQWISLSLDDIPEDMDPKKIWKDYYDSLLSIYLRREMTFDSDALPAFSGVLKVLSKALGSFHHGLPKNHFGRSLLWGASHRGIFQRRADFPSWSWAGWHWTFDYFNADRSNVGVYGYDMPKETVPIQFFTFDPDGKLELFFAEEQEPIPKNEPKASTIGGVDDLMTMMMSWNAQLNSDPNFSDAELDAKCNKMVADMYAEKQQEDRERSMANPDEDMARLLSHFDPPDDHLDLDVKD</sequence>
<feature type="region of interest" description="Disordered" evidence="1">
    <location>
        <begin position="656"/>
        <end position="694"/>
    </location>
</feature>
<dbReference type="Pfam" id="PF06985">
    <property type="entry name" value="HET"/>
    <property type="match status" value="1"/>
</dbReference>
<keyword evidence="4" id="KW-1185">Reference proteome</keyword>
<dbReference type="Proteomes" id="UP001271007">
    <property type="component" value="Unassembled WGS sequence"/>
</dbReference>